<keyword evidence="6" id="KW-0325">Glycoprotein</keyword>
<keyword evidence="5" id="KW-1015">Disulfide bond</keyword>
<evidence type="ECO:0000256" key="3">
    <source>
        <dbReference type="ARBA" id="ARBA00022729"/>
    </source>
</evidence>
<keyword evidence="4" id="KW-0175">Coiled coil</keyword>
<dbReference type="PANTHER" id="PTHR47221:SF6">
    <property type="entry name" value="FIBRINOGEN ALPHA CHAIN"/>
    <property type="match status" value="1"/>
</dbReference>
<dbReference type="NCBIfam" id="NF040941">
    <property type="entry name" value="GGGWT_bact"/>
    <property type="match status" value="1"/>
</dbReference>
<feature type="chain" id="PRO_5046647771" evidence="7">
    <location>
        <begin position="27"/>
        <end position="366"/>
    </location>
</feature>
<organism evidence="9 10">
    <name type="scientific">Aplysia californica</name>
    <name type="common">California sea hare</name>
    <dbReference type="NCBI Taxonomy" id="6500"/>
    <lineage>
        <taxon>Eukaryota</taxon>
        <taxon>Metazoa</taxon>
        <taxon>Spiralia</taxon>
        <taxon>Lophotrochozoa</taxon>
        <taxon>Mollusca</taxon>
        <taxon>Gastropoda</taxon>
        <taxon>Heterobranchia</taxon>
        <taxon>Euthyneura</taxon>
        <taxon>Tectipleura</taxon>
        <taxon>Aplysiida</taxon>
        <taxon>Aplysioidea</taxon>
        <taxon>Aplysiidae</taxon>
        <taxon>Aplysia</taxon>
    </lineage>
</organism>
<dbReference type="InterPro" id="IPR036056">
    <property type="entry name" value="Fibrinogen-like_C"/>
</dbReference>
<gene>
    <name evidence="10" type="primary">LOC101848229</name>
</gene>
<accession>A0ABM1A768</accession>
<dbReference type="PANTHER" id="PTHR47221">
    <property type="entry name" value="FIBRINOGEN ALPHA CHAIN"/>
    <property type="match status" value="1"/>
</dbReference>
<feature type="signal peptide" evidence="7">
    <location>
        <begin position="1"/>
        <end position="26"/>
    </location>
</feature>
<evidence type="ECO:0000256" key="6">
    <source>
        <dbReference type="ARBA" id="ARBA00023180"/>
    </source>
</evidence>
<reference evidence="10" key="1">
    <citation type="submission" date="2025-08" db="UniProtKB">
        <authorList>
            <consortium name="RefSeq"/>
        </authorList>
    </citation>
    <scope>IDENTIFICATION</scope>
</reference>
<evidence type="ECO:0000256" key="4">
    <source>
        <dbReference type="ARBA" id="ARBA00023054"/>
    </source>
</evidence>
<dbReference type="RefSeq" id="XP_012942175.1">
    <property type="nucleotide sequence ID" value="XM_013086721.2"/>
</dbReference>
<evidence type="ECO:0000256" key="5">
    <source>
        <dbReference type="ARBA" id="ARBA00023157"/>
    </source>
</evidence>
<dbReference type="SUPFAM" id="SSF56496">
    <property type="entry name" value="Fibrinogen C-terminal domain-like"/>
    <property type="match status" value="1"/>
</dbReference>
<dbReference type="SMART" id="SM00186">
    <property type="entry name" value="FBG"/>
    <property type="match status" value="1"/>
</dbReference>
<dbReference type="PROSITE" id="PS51406">
    <property type="entry name" value="FIBRINOGEN_C_2"/>
    <property type="match status" value="1"/>
</dbReference>
<proteinExistence type="predicted"/>
<evidence type="ECO:0000256" key="2">
    <source>
        <dbReference type="ARBA" id="ARBA00022525"/>
    </source>
</evidence>
<dbReference type="GeneID" id="101848229"/>
<sequence length="366" mass="41955">MGPISSPSLFPLLLLLTCLLAQPAHPWYTYHHYPQDRPVYTGSTCEGPGYRDLPVSVQNEHQCLVLEQLQTRVRSDLDLRRKQFTDIGARLKNLESKLSYTLKRLHRRNRDKTGVFPGLKDIPISRDCNELKNAGIQYSGIYPIQIPSGAIVNVFCDMETEGGGWTVVQQRANGLVNFTRKWDDYTFGFGNVNNEYWLGNENLHSMTTETRYSLRVDMWDWDDRFAYAQYNIFHVGPETTGYRLTVEGYREESTAGDSLKHHSGMGFSTIDRDNDNWSGSCARADRSGWWFNKCSFCSPNGEFQRGGYGSKFGDGKRTGITWYEWSKRPGYSLMRVQMKIKSYAAVIAHEEIEKTPNDGEDSVIFH</sequence>
<evidence type="ECO:0000256" key="1">
    <source>
        <dbReference type="ARBA" id="ARBA00004613"/>
    </source>
</evidence>
<keyword evidence="2" id="KW-0964">Secreted</keyword>
<dbReference type="Proteomes" id="UP000694888">
    <property type="component" value="Unplaced"/>
</dbReference>
<keyword evidence="9" id="KW-1185">Reference proteome</keyword>
<evidence type="ECO:0000313" key="9">
    <source>
        <dbReference type="Proteomes" id="UP000694888"/>
    </source>
</evidence>
<dbReference type="Pfam" id="PF00147">
    <property type="entry name" value="Fibrinogen_C"/>
    <property type="match status" value="1"/>
</dbReference>
<protein>
    <submittedName>
        <fullName evidence="10">Microfibril-associated glycoprotein 4</fullName>
    </submittedName>
</protein>
<dbReference type="InterPro" id="IPR002181">
    <property type="entry name" value="Fibrinogen_a/b/g_C_dom"/>
</dbReference>
<evidence type="ECO:0000259" key="8">
    <source>
        <dbReference type="PROSITE" id="PS51406"/>
    </source>
</evidence>
<feature type="domain" description="Fibrinogen C-terminal" evidence="8">
    <location>
        <begin position="119"/>
        <end position="344"/>
    </location>
</feature>
<evidence type="ECO:0000313" key="10">
    <source>
        <dbReference type="RefSeq" id="XP_012942175.1"/>
    </source>
</evidence>
<dbReference type="InterPro" id="IPR014716">
    <property type="entry name" value="Fibrinogen_a/b/g_C_1"/>
</dbReference>
<keyword evidence="3 7" id="KW-0732">Signal</keyword>
<name>A0ABM1A768_APLCA</name>
<dbReference type="CDD" id="cd00087">
    <property type="entry name" value="FReD"/>
    <property type="match status" value="1"/>
</dbReference>
<evidence type="ECO:0000256" key="7">
    <source>
        <dbReference type="SAM" id="SignalP"/>
    </source>
</evidence>
<comment type="subcellular location">
    <subcellularLocation>
        <location evidence="1">Secreted</location>
    </subcellularLocation>
</comment>
<dbReference type="Gene3D" id="3.90.215.10">
    <property type="entry name" value="Gamma Fibrinogen, chain A, domain 1"/>
    <property type="match status" value="1"/>
</dbReference>
<dbReference type="InterPro" id="IPR037579">
    <property type="entry name" value="FIB_ANG-like"/>
</dbReference>